<dbReference type="FunFam" id="3.90.70.10:FF:000128">
    <property type="entry name" value="Ubiquitin carboxyl-terminal hydrolase 15"/>
    <property type="match status" value="1"/>
</dbReference>
<dbReference type="PROSITE" id="PS00972">
    <property type="entry name" value="USP_1"/>
    <property type="match status" value="1"/>
</dbReference>
<dbReference type="InterPro" id="IPR018200">
    <property type="entry name" value="USP_CS"/>
</dbReference>
<evidence type="ECO:0000256" key="4">
    <source>
        <dbReference type="ARBA" id="ARBA00022670"/>
    </source>
</evidence>
<dbReference type="GO" id="GO:0005829">
    <property type="term" value="C:cytosol"/>
    <property type="evidence" value="ECO:0007669"/>
    <property type="project" value="TreeGrafter"/>
</dbReference>
<dbReference type="GeneID" id="94352056"/>
<dbReference type="GO" id="GO:0004843">
    <property type="term" value="F:cysteine-type deubiquitinase activity"/>
    <property type="evidence" value="ECO:0007669"/>
    <property type="project" value="UniProtKB-EC"/>
</dbReference>
<evidence type="ECO:0000256" key="2">
    <source>
        <dbReference type="ARBA" id="ARBA00009085"/>
    </source>
</evidence>
<keyword evidence="7" id="KW-0788">Thiol protease</keyword>
<dbReference type="InterPro" id="IPR024729">
    <property type="entry name" value="USP7_ICP0-binding_dom"/>
</dbReference>
<dbReference type="GO" id="GO:0005634">
    <property type="term" value="C:nucleus"/>
    <property type="evidence" value="ECO:0007669"/>
    <property type="project" value="TreeGrafter"/>
</dbReference>
<dbReference type="Pfam" id="PF14533">
    <property type="entry name" value="USP7_C2"/>
    <property type="match status" value="1"/>
</dbReference>
<evidence type="ECO:0000256" key="5">
    <source>
        <dbReference type="ARBA" id="ARBA00022786"/>
    </source>
</evidence>
<comment type="catalytic activity">
    <reaction evidence="1">
        <text>Thiol-dependent hydrolysis of ester, thioester, amide, peptide and isopeptide bonds formed by the C-terminal Gly of ubiquitin (a 76-residue protein attached to proteins as an intracellular targeting signal).</text>
        <dbReference type="EC" id="3.4.19.12"/>
    </reaction>
</comment>
<dbReference type="PANTHER" id="PTHR24006">
    <property type="entry name" value="UBIQUITIN CARBOXYL-TERMINAL HYDROLASE"/>
    <property type="match status" value="1"/>
</dbReference>
<dbReference type="SUPFAM" id="SSF54001">
    <property type="entry name" value="Cysteine proteinases"/>
    <property type="match status" value="1"/>
</dbReference>
<organism evidence="10 11">
    <name type="scientific">Bremia lactucae</name>
    <name type="common">Lettuce downy mildew</name>
    <dbReference type="NCBI Taxonomy" id="4779"/>
    <lineage>
        <taxon>Eukaryota</taxon>
        <taxon>Sar</taxon>
        <taxon>Stramenopiles</taxon>
        <taxon>Oomycota</taxon>
        <taxon>Peronosporomycetes</taxon>
        <taxon>Peronosporales</taxon>
        <taxon>Peronosporaceae</taxon>
        <taxon>Bremia</taxon>
    </lineage>
</organism>
<sequence>MEALITFRALSLVENDVFIIFFSVTTQSILGMVEKRPSPVAESPQRHKKLSTQPSIDAISIDVKTTCNSPQNDTLNEMQMATTVTPTSPTPNDGQLHMLVFHERFQLLALDNTPVVTQLKHDAQGDSWRVIWHPRSPTDPSFVSVFVELVTHDENDHSRRAEVSIMLVNHGNHSPLIKHTSVHAFTMEKAEFGMNQFLPRSTLMNPNNGFLDEQGQVEFKVRLTFVSDMGTLNWHGNDPHEKGLLDTTDHLSSSYDSKKETGMVGLKNQGATCYLNSLLQTLFHLRAFRQVVYETPTALEDTNESVSLALQRVFYRLQRQVTAVSTKELTRSFGWSAIDSFMQHDVQELYRILCDRLEEKMKSTRVDSALQVLFEGKVRSFVQCVHVDFTSYRDECFYDLQLDVKGCRTLVESFRKYVEVELLQHDNQYDAEGYGKQDARKGLTFLSLPPVLNIQLKRFEYDAMRDRMVKIHDRFEFPKVLHLEEFLATDVTTNHETRTACYHLHSVLVHSGDVHGGHYYVFIRPGKSLASSTDWFKFDDDHITQVTEQVAIEGNYGSGGATQTTASSIGHSSEPSLIGIEMEGNRQFDSLEFQSVDTTPMDGTGDIMDGYSQQVAHLPRSEKPGVPLNQSFSSAYMLVYVRDGENDIHAIHDDLPMQSKDYNKSYAITETPDLVKTYRWQLNPVPIPQELVTRFHEEETIVARRKRAQQTEYLYMNVRIVSDTSVANLKRITRTLDFAGFNNCSTVRIRIKRAASIWQLYTRVYHLTGVPLSRQRLWKVITRENRTTRPDQALGPDVYNCCVESLIEDDASLKAPVKLYLQILDALSETPLHAIQISKGLSRRKTKTARLYRYFLDDFVPLEDEGTKEATIGPEEGKTGVLGDDWERSVINSAPALASDDILLFIKFYDVTKELDHRLEYVGNVVVDSRITGAELEEYLHEALSIPLAKMLILYEEIQPTTVSEIQPDATLGALEIQNGDIICYQYATNLGTTIVLNAVDEVPDASELIYTGPDGEPVKTILSSNSDEKNIQDTFVASDSEPFHRIKYTERYPDVPLYFQYLLDRIEVTFYRYGLGEEKSFTLSLLLSNVYDEVIDAVAAHLGLKPSQRLFLRLYQHSPINHLPMKSPLRHSRYAGDTQTTLEELLTEYMDRTNIMYIEVLEHPITEIEAKKELDVYLSSYDECFASTEPTTSLSLHRHVELLVRPTDTVNELLQLLREGFGLPLDTPLRACEVVQHGTMITHVVEKGTELSRYWGRGHVSDPNTAELLVELIPSYEVADKTSTNDSIQDARWFYKGVVHFNFQHDSEKWIHPHGVPCMVRFQEKDTVGDLKERIRQR</sequence>
<dbReference type="InterPro" id="IPR028889">
    <property type="entry name" value="USP"/>
</dbReference>
<dbReference type="PROSITE" id="PS50144">
    <property type="entry name" value="MATH"/>
    <property type="match status" value="1"/>
</dbReference>
<dbReference type="Pfam" id="PF22486">
    <property type="entry name" value="MATH_2"/>
    <property type="match status" value="1"/>
</dbReference>
<dbReference type="EC" id="3.4.19.12" evidence="3"/>
<name>A0A976FQ34_BRELC</name>
<dbReference type="EMBL" id="SHOA02000001">
    <property type="protein sequence ID" value="TDH70838.1"/>
    <property type="molecule type" value="Genomic_DNA"/>
</dbReference>
<evidence type="ECO:0000256" key="7">
    <source>
        <dbReference type="ARBA" id="ARBA00022807"/>
    </source>
</evidence>
<dbReference type="InterPro" id="IPR038765">
    <property type="entry name" value="Papain-like_cys_pep_sf"/>
</dbReference>
<dbReference type="InterPro" id="IPR002083">
    <property type="entry name" value="MATH/TRAF_dom"/>
</dbReference>
<dbReference type="RefSeq" id="XP_067820337.1">
    <property type="nucleotide sequence ID" value="XM_067966385.1"/>
</dbReference>
<dbReference type="PANTHER" id="PTHR24006:SF888">
    <property type="entry name" value="UBIQUITIN CARBOXYL-TERMINAL HYDROLASE 30"/>
    <property type="match status" value="1"/>
</dbReference>
<dbReference type="Proteomes" id="UP000294530">
    <property type="component" value="Unassembled WGS sequence"/>
</dbReference>
<evidence type="ECO:0000256" key="6">
    <source>
        <dbReference type="ARBA" id="ARBA00022801"/>
    </source>
</evidence>
<dbReference type="InterPro" id="IPR029346">
    <property type="entry name" value="USP_C"/>
</dbReference>
<dbReference type="Pfam" id="PF12436">
    <property type="entry name" value="USP7_ICP0_bdg"/>
    <property type="match status" value="1"/>
</dbReference>
<comment type="similarity">
    <text evidence="2">Belongs to the peptidase C19 family.</text>
</comment>
<dbReference type="Gene3D" id="2.60.210.10">
    <property type="entry name" value="Apoptosis, Tumor Necrosis Factor Receptor Associated Protein 2, Chain A"/>
    <property type="match status" value="1"/>
</dbReference>
<keyword evidence="11" id="KW-1185">Reference proteome</keyword>
<proteinExistence type="inferred from homology"/>
<dbReference type="KEGG" id="blac:94352056"/>
<dbReference type="InterPro" id="IPR050164">
    <property type="entry name" value="Peptidase_C19"/>
</dbReference>
<keyword evidence="4" id="KW-0645">Protease</keyword>
<reference evidence="10 11" key="1">
    <citation type="journal article" date="2021" name="Genome Biol.">
        <title>AFLAP: assembly-free linkage analysis pipeline using k-mers from genome sequencing data.</title>
        <authorList>
            <person name="Fletcher K."/>
            <person name="Zhang L."/>
            <person name="Gil J."/>
            <person name="Han R."/>
            <person name="Cavanaugh K."/>
            <person name="Michelmore R."/>
        </authorList>
    </citation>
    <scope>NUCLEOTIDE SEQUENCE [LARGE SCALE GENOMIC DNA]</scope>
    <source>
        <strain evidence="10 11">SF5</strain>
    </source>
</reference>
<feature type="domain" description="USP" evidence="9">
    <location>
        <begin position="264"/>
        <end position="574"/>
    </location>
</feature>
<accession>A0A976FQ34</accession>
<evidence type="ECO:0000313" key="10">
    <source>
        <dbReference type="EMBL" id="TDH70838.1"/>
    </source>
</evidence>
<evidence type="ECO:0000256" key="1">
    <source>
        <dbReference type="ARBA" id="ARBA00000707"/>
    </source>
</evidence>
<dbReference type="InterPro" id="IPR008974">
    <property type="entry name" value="TRAF-like"/>
</dbReference>
<evidence type="ECO:0000259" key="8">
    <source>
        <dbReference type="PROSITE" id="PS50144"/>
    </source>
</evidence>
<dbReference type="InterPro" id="IPR001394">
    <property type="entry name" value="Peptidase_C19_UCH"/>
</dbReference>
<evidence type="ECO:0000259" key="9">
    <source>
        <dbReference type="PROSITE" id="PS50235"/>
    </source>
</evidence>
<evidence type="ECO:0000256" key="3">
    <source>
        <dbReference type="ARBA" id="ARBA00012759"/>
    </source>
</evidence>
<dbReference type="GO" id="GO:0006508">
    <property type="term" value="P:proteolysis"/>
    <property type="evidence" value="ECO:0007669"/>
    <property type="project" value="UniProtKB-KW"/>
</dbReference>
<dbReference type="GO" id="GO:0016579">
    <property type="term" value="P:protein deubiquitination"/>
    <property type="evidence" value="ECO:0007669"/>
    <property type="project" value="InterPro"/>
</dbReference>
<keyword evidence="5" id="KW-0833">Ubl conjugation pathway</keyword>
<evidence type="ECO:0000313" key="11">
    <source>
        <dbReference type="Proteomes" id="UP000294530"/>
    </source>
</evidence>
<comment type="caution">
    <text evidence="10">The sequence shown here is derived from an EMBL/GenBank/DDBJ whole genome shotgun (WGS) entry which is preliminary data.</text>
</comment>
<dbReference type="CDD" id="cd00121">
    <property type="entry name" value="MATH"/>
    <property type="match status" value="1"/>
</dbReference>
<dbReference type="PROSITE" id="PS00973">
    <property type="entry name" value="USP_2"/>
    <property type="match status" value="1"/>
</dbReference>
<feature type="domain" description="MATH" evidence="8">
    <location>
        <begin position="95"/>
        <end position="221"/>
    </location>
</feature>
<dbReference type="PROSITE" id="PS50235">
    <property type="entry name" value="USP_3"/>
    <property type="match status" value="1"/>
</dbReference>
<protein>
    <recommendedName>
        <fullName evidence="3">ubiquitinyl hydrolase 1</fullName>
        <ecNumber evidence="3">3.4.19.12</ecNumber>
    </recommendedName>
</protein>
<keyword evidence="6" id="KW-0378">Hydrolase</keyword>
<dbReference type="OrthoDB" id="289038at2759"/>
<dbReference type="Gene3D" id="3.10.20.90">
    <property type="entry name" value="Phosphatidylinositol 3-kinase Catalytic Subunit, Chain A, domain 1"/>
    <property type="match status" value="2"/>
</dbReference>
<dbReference type="Gene3D" id="3.90.70.10">
    <property type="entry name" value="Cysteine proteinases"/>
    <property type="match status" value="1"/>
</dbReference>
<dbReference type="Pfam" id="PF00443">
    <property type="entry name" value="UCH"/>
    <property type="match status" value="1"/>
</dbReference>
<gene>
    <name evidence="10" type="ORF">CCR75_008332</name>
</gene>
<dbReference type="SUPFAM" id="SSF49599">
    <property type="entry name" value="TRAF domain-like"/>
    <property type="match status" value="1"/>
</dbReference>